<dbReference type="InterPro" id="IPR000192">
    <property type="entry name" value="Aminotrans_V_dom"/>
</dbReference>
<dbReference type="PANTHER" id="PTHR11601">
    <property type="entry name" value="CYSTEINE DESULFURYLASE FAMILY MEMBER"/>
    <property type="match status" value="1"/>
</dbReference>
<organism evidence="5 6">
    <name type="scientific">Nitrosomonas oligotropha</name>
    <dbReference type="NCBI Taxonomy" id="42354"/>
    <lineage>
        <taxon>Bacteria</taxon>
        <taxon>Pseudomonadati</taxon>
        <taxon>Pseudomonadota</taxon>
        <taxon>Betaproteobacteria</taxon>
        <taxon>Nitrosomonadales</taxon>
        <taxon>Nitrosomonadaceae</taxon>
        <taxon>Nitrosomonas</taxon>
    </lineage>
</organism>
<comment type="catalytic activity">
    <reaction evidence="3">
        <text>(sulfur carrier)-H + L-cysteine = (sulfur carrier)-SH + L-alanine</text>
        <dbReference type="Rhea" id="RHEA:43892"/>
        <dbReference type="Rhea" id="RHEA-COMP:14737"/>
        <dbReference type="Rhea" id="RHEA-COMP:14739"/>
        <dbReference type="ChEBI" id="CHEBI:29917"/>
        <dbReference type="ChEBI" id="CHEBI:35235"/>
        <dbReference type="ChEBI" id="CHEBI:57972"/>
        <dbReference type="ChEBI" id="CHEBI:64428"/>
        <dbReference type="EC" id="2.8.1.7"/>
    </reaction>
</comment>
<gene>
    <name evidence="5" type="ORF">E6Q60_11655</name>
</gene>
<sequence length="95" mass="10232">RIPNTCYFALPDIEGDTLVVKLDKAGFAVAAGAACSSVNPGQSHVLAAMQIDPMLARCAVRVSLGRDNTLQQVDDFLRATQRIVAELRQINSLSF</sequence>
<dbReference type="Pfam" id="PF00266">
    <property type="entry name" value="Aminotran_5"/>
    <property type="match status" value="1"/>
</dbReference>
<feature type="domain" description="Aminotransferase class V" evidence="4">
    <location>
        <begin position="3"/>
        <end position="76"/>
    </location>
</feature>
<reference evidence="5 6" key="1">
    <citation type="submission" date="2018-09" db="EMBL/GenBank/DDBJ databases">
        <title>Metagenome Assembled Genomes from an Advanced Water Purification Facility.</title>
        <authorList>
            <person name="Stamps B.W."/>
            <person name="Spear J.R."/>
        </authorList>
    </citation>
    <scope>NUCLEOTIDE SEQUENCE [LARGE SCALE GENOMIC DNA]</scope>
    <source>
        <strain evidence="5">Bin_54_1</strain>
    </source>
</reference>
<keyword evidence="5" id="KW-0032">Aminotransferase</keyword>
<accession>A0A5C7VM05</accession>
<comment type="cofactor">
    <cofactor evidence="1">
        <name>pyridoxal 5'-phosphate</name>
        <dbReference type="ChEBI" id="CHEBI:597326"/>
    </cofactor>
</comment>
<dbReference type="Proteomes" id="UP000321055">
    <property type="component" value="Unassembled WGS sequence"/>
</dbReference>
<comment type="caution">
    <text evidence="5">The sequence shown here is derived from an EMBL/GenBank/DDBJ whole genome shotgun (WGS) entry which is preliminary data.</text>
</comment>
<dbReference type="GO" id="GO:0008483">
    <property type="term" value="F:transaminase activity"/>
    <property type="evidence" value="ECO:0007669"/>
    <property type="project" value="UniProtKB-KW"/>
</dbReference>
<dbReference type="InterPro" id="IPR015424">
    <property type="entry name" value="PyrdxlP-dep_Trfase"/>
</dbReference>
<dbReference type="AlphaFoldDB" id="A0A5C7VM05"/>
<proteinExistence type="predicted"/>
<protein>
    <submittedName>
        <fullName evidence="5">Aminotransferase class V-fold PLP-dependent enzyme</fullName>
    </submittedName>
</protein>
<dbReference type="PANTHER" id="PTHR11601:SF34">
    <property type="entry name" value="CYSTEINE DESULFURASE"/>
    <property type="match status" value="1"/>
</dbReference>
<dbReference type="InterPro" id="IPR015422">
    <property type="entry name" value="PyrdxlP-dep_Trfase_small"/>
</dbReference>
<dbReference type="SUPFAM" id="SSF53383">
    <property type="entry name" value="PLP-dependent transferases"/>
    <property type="match status" value="1"/>
</dbReference>
<evidence type="ECO:0000313" key="5">
    <source>
        <dbReference type="EMBL" id="TXI26716.1"/>
    </source>
</evidence>
<evidence type="ECO:0000259" key="4">
    <source>
        <dbReference type="Pfam" id="PF00266"/>
    </source>
</evidence>
<evidence type="ECO:0000313" key="6">
    <source>
        <dbReference type="Proteomes" id="UP000321055"/>
    </source>
</evidence>
<evidence type="ECO:0000256" key="1">
    <source>
        <dbReference type="ARBA" id="ARBA00001933"/>
    </source>
</evidence>
<dbReference type="EMBL" id="SSFX01000094">
    <property type="protein sequence ID" value="TXI26716.1"/>
    <property type="molecule type" value="Genomic_DNA"/>
</dbReference>
<evidence type="ECO:0000256" key="3">
    <source>
        <dbReference type="ARBA" id="ARBA00050776"/>
    </source>
</evidence>
<dbReference type="GO" id="GO:0031071">
    <property type="term" value="F:cysteine desulfurase activity"/>
    <property type="evidence" value="ECO:0007669"/>
    <property type="project" value="UniProtKB-EC"/>
</dbReference>
<keyword evidence="2" id="KW-0663">Pyridoxal phosphate</keyword>
<feature type="non-terminal residue" evidence="5">
    <location>
        <position position="1"/>
    </location>
</feature>
<name>A0A5C7VM05_9PROT</name>
<keyword evidence="5" id="KW-0808">Transferase</keyword>
<dbReference type="Gene3D" id="3.90.1150.10">
    <property type="entry name" value="Aspartate Aminotransferase, domain 1"/>
    <property type="match status" value="1"/>
</dbReference>
<evidence type="ECO:0000256" key="2">
    <source>
        <dbReference type="ARBA" id="ARBA00022898"/>
    </source>
</evidence>